<dbReference type="STRING" id="933084.A0A067QCC7"/>
<accession>A0A067QCC7</accession>
<evidence type="ECO:0000313" key="3">
    <source>
        <dbReference type="EMBL" id="KDQ63810.1"/>
    </source>
</evidence>
<dbReference type="Pfam" id="PF00188">
    <property type="entry name" value="CAP"/>
    <property type="match status" value="1"/>
</dbReference>
<dbReference type="SUPFAM" id="SSF55797">
    <property type="entry name" value="PR-1-like"/>
    <property type="match status" value="1"/>
</dbReference>
<dbReference type="PANTHER" id="PTHR10334">
    <property type="entry name" value="CYSTEINE-RICH SECRETORY PROTEIN-RELATED"/>
    <property type="match status" value="1"/>
</dbReference>
<organism evidence="3 4">
    <name type="scientific">Jaapia argillacea MUCL 33604</name>
    <dbReference type="NCBI Taxonomy" id="933084"/>
    <lineage>
        <taxon>Eukaryota</taxon>
        <taxon>Fungi</taxon>
        <taxon>Dikarya</taxon>
        <taxon>Basidiomycota</taxon>
        <taxon>Agaricomycotina</taxon>
        <taxon>Agaricomycetes</taxon>
        <taxon>Agaricomycetidae</taxon>
        <taxon>Jaapiales</taxon>
        <taxon>Jaapiaceae</taxon>
        <taxon>Jaapia</taxon>
    </lineage>
</organism>
<dbReference type="OrthoDB" id="337038at2759"/>
<dbReference type="InterPro" id="IPR035940">
    <property type="entry name" value="CAP_sf"/>
</dbReference>
<gene>
    <name evidence="3" type="ORF">JAAARDRAFT_76028</name>
</gene>
<evidence type="ECO:0000259" key="2">
    <source>
        <dbReference type="SMART" id="SM00198"/>
    </source>
</evidence>
<dbReference type="InParanoid" id="A0A067QCC7"/>
<evidence type="ECO:0000256" key="1">
    <source>
        <dbReference type="SAM" id="SignalP"/>
    </source>
</evidence>
<dbReference type="Proteomes" id="UP000027265">
    <property type="component" value="Unassembled WGS sequence"/>
</dbReference>
<dbReference type="Gene3D" id="3.40.33.10">
    <property type="entry name" value="CAP"/>
    <property type="match status" value="1"/>
</dbReference>
<sequence>MNKLISLVLVSFLVFSRVSGLPCGDEEGSILASSPIDEVEDNVRLTNININLDGYGKFPLATQRSIESVNIDISLSTSASDIDQYLQAHNSVRQHHGASDLTWNNNLASKAQQWANGCVFKHSGGKLGPYGENLAAGTGGAYGIAAAIKSWTDEVSEYNPHNPQPSHFTQVVWKNTKQVGCALKVCPPGSIFPSQYGPSKYYVCEYSPPGNVIGQFPQNVQV</sequence>
<dbReference type="AlphaFoldDB" id="A0A067QCC7"/>
<dbReference type="HOGENOM" id="CLU_035730_2_2_1"/>
<evidence type="ECO:0000313" key="4">
    <source>
        <dbReference type="Proteomes" id="UP000027265"/>
    </source>
</evidence>
<name>A0A067QCC7_9AGAM</name>
<dbReference type="EMBL" id="KL197710">
    <property type="protein sequence ID" value="KDQ63810.1"/>
    <property type="molecule type" value="Genomic_DNA"/>
</dbReference>
<feature type="domain" description="SCP" evidence="2">
    <location>
        <begin position="80"/>
        <end position="214"/>
    </location>
</feature>
<dbReference type="InterPro" id="IPR001283">
    <property type="entry name" value="CRISP-related"/>
</dbReference>
<feature type="signal peptide" evidence="1">
    <location>
        <begin position="1"/>
        <end position="20"/>
    </location>
</feature>
<dbReference type="InterPro" id="IPR014044">
    <property type="entry name" value="CAP_dom"/>
</dbReference>
<keyword evidence="4" id="KW-1185">Reference proteome</keyword>
<proteinExistence type="predicted"/>
<keyword evidence="1" id="KW-0732">Signal</keyword>
<feature type="chain" id="PRO_5001647459" description="SCP domain-containing protein" evidence="1">
    <location>
        <begin position="21"/>
        <end position="222"/>
    </location>
</feature>
<protein>
    <recommendedName>
        <fullName evidence="2">SCP domain-containing protein</fullName>
    </recommendedName>
</protein>
<dbReference type="SMART" id="SM00198">
    <property type="entry name" value="SCP"/>
    <property type="match status" value="1"/>
</dbReference>
<dbReference type="PRINTS" id="PR00837">
    <property type="entry name" value="V5TPXLIKE"/>
</dbReference>
<reference evidence="4" key="1">
    <citation type="journal article" date="2014" name="Proc. Natl. Acad. Sci. U.S.A.">
        <title>Extensive sampling of basidiomycete genomes demonstrates inadequacy of the white-rot/brown-rot paradigm for wood decay fungi.</title>
        <authorList>
            <person name="Riley R."/>
            <person name="Salamov A.A."/>
            <person name="Brown D.W."/>
            <person name="Nagy L.G."/>
            <person name="Floudas D."/>
            <person name="Held B.W."/>
            <person name="Levasseur A."/>
            <person name="Lombard V."/>
            <person name="Morin E."/>
            <person name="Otillar R."/>
            <person name="Lindquist E.A."/>
            <person name="Sun H."/>
            <person name="LaButti K.M."/>
            <person name="Schmutz J."/>
            <person name="Jabbour D."/>
            <person name="Luo H."/>
            <person name="Baker S.E."/>
            <person name="Pisabarro A.G."/>
            <person name="Walton J.D."/>
            <person name="Blanchette R.A."/>
            <person name="Henrissat B."/>
            <person name="Martin F."/>
            <person name="Cullen D."/>
            <person name="Hibbett D.S."/>
            <person name="Grigoriev I.V."/>
        </authorList>
    </citation>
    <scope>NUCLEOTIDE SEQUENCE [LARGE SCALE GENOMIC DNA]</scope>
    <source>
        <strain evidence="4">MUCL 33604</strain>
    </source>
</reference>